<dbReference type="InterPro" id="IPR012341">
    <property type="entry name" value="6hp_glycosidase-like_sf"/>
</dbReference>
<dbReference type="Proteomes" id="UP000267223">
    <property type="component" value="Unassembled WGS sequence"/>
</dbReference>
<dbReference type="InterPro" id="IPR008902">
    <property type="entry name" value="Rhamnosid_concanavalin"/>
</dbReference>
<dbReference type="SUPFAM" id="SSF48208">
    <property type="entry name" value="Six-hairpin glycosidases"/>
    <property type="match status" value="1"/>
</dbReference>
<dbReference type="RefSeq" id="WP_123119112.1">
    <property type="nucleotide sequence ID" value="NZ_RJJR01000001.1"/>
</dbReference>
<comment type="catalytic activity">
    <reaction evidence="1">
        <text>Hydrolysis of terminal non-reducing alpha-L-rhamnose residues in alpha-L-rhamnosides.</text>
        <dbReference type="EC" id="3.2.1.40"/>
    </reaction>
</comment>
<gene>
    <name evidence="8" type="ORF">EFY79_02680</name>
</gene>
<feature type="domain" description="Alpha-L-rhamnosidase six-hairpin glycosidase" evidence="6">
    <location>
        <begin position="501"/>
        <end position="833"/>
    </location>
</feature>
<dbReference type="Pfam" id="PF05592">
    <property type="entry name" value="Bac_rhamnosid"/>
    <property type="match status" value="1"/>
</dbReference>
<dbReference type="Pfam" id="PF08531">
    <property type="entry name" value="Bac_rhamnosid_N"/>
    <property type="match status" value="1"/>
</dbReference>
<dbReference type="OrthoDB" id="9766741at2"/>
<accession>A0A3M9NQW8</accession>
<keyword evidence="3" id="KW-0378">Hydrolase</keyword>
<keyword evidence="9" id="KW-1185">Reference proteome</keyword>
<dbReference type="AlphaFoldDB" id="A0A3M9NQW8"/>
<dbReference type="Pfam" id="PF17390">
    <property type="entry name" value="Bac_rhamnosid_C"/>
    <property type="match status" value="1"/>
</dbReference>
<dbReference type="Pfam" id="PF17389">
    <property type="entry name" value="Bac_rhamnosid6H"/>
    <property type="match status" value="1"/>
</dbReference>
<proteinExistence type="predicted"/>
<evidence type="ECO:0000259" key="4">
    <source>
        <dbReference type="Pfam" id="PF05592"/>
    </source>
</evidence>
<dbReference type="PANTHER" id="PTHR33307:SF11">
    <property type="entry name" value="ALPHA-L-RHAMNOSIDASE"/>
    <property type="match status" value="1"/>
</dbReference>
<dbReference type="InterPro" id="IPR008928">
    <property type="entry name" value="6-hairpin_glycosidase_sf"/>
</dbReference>
<evidence type="ECO:0000259" key="5">
    <source>
        <dbReference type="Pfam" id="PF08531"/>
    </source>
</evidence>
<evidence type="ECO:0000256" key="2">
    <source>
        <dbReference type="ARBA" id="ARBA00012652"/>
    </source>
</evidence>
<feature type="domain" description="Bacterial alpha-L-rhamnosidase N-terminal" evidence="5">
    <location>
        <begin position="211"/>
        <end position="378"/>
    </location>
</feature>
<dbReference type="GO" id="GO:0005975">
    <property type="term" value="P:carbohydrate metabolic process"/>
    <property type="evidence" value="ECO:0007669"/>
    <property type="project" value="InterPro"/>
</dbReference>
<dbReference type="Gene3D" id="2.60.120.260">
    <property type="entry name" value="Galactose-binding domain-like"/>
    <property type="match status" value="2"/>
</dbReference>
<comment type="caution">
    <text evidence="8">The sequence shown here is derived from an EMBL/GenBank/DDBJ whole genome shotgun (WGS) entry which is preliminary data.</text>
</comment>
<dbReference type="GO" id="GO:0030596">
    <property type="term" value="F:alpha-L-rhamnosidase activity"/>
    <property type="evidence" value="ECO:0007669"/>
    <property type="project" value="UniProtKB-EC"/>
</dbReference>
<feature type="domain" description="Alpha-L-rhamnosidase concanavalin-like" evidence="4">
    <location>
        <begin position="391"/>
        <end position="475"/>
    </location>
</feature>
<evidence type="ECO:0000259" key="7">
    <source>
        <dbReference type="Pfam" id="PF17390"/>
    </source>
</evidence>
<name>A0A3M9NQW8_9BACT</name>
<feature type="domain" description="Alpha-L-rhamnosidase C-terminal" evidence="7">
    <location>
        <begin position="837"/>
        <end position="914"/>
    </location>
</feature>
<evidence type="ECO:0000256" key="1">
    <source>
        <dbReference type="ARBA" id="ARBA00001445"/>
    </source>
</evidence>
<organism evidence="8 9">
    <name type="scientific">Hanamia caeni</name>
    <dbReference type="NCBI Taxonomy" id="2294116"/>
    <lineage>
        <taxon>Bacteria</taxon>
        <taxon>Pseudomonadati</taxon>
        <taxon>Bacteroidota</taxon>
        <taxon>Chitinophagia</taxon>
        <taxon>Chitinophagales</taxon>
        <taxon>Chitinophagaceae</taxon>
        <taxon>Hanamia</taxon>
    </lineage>
</organism>
<dbReference type="InterPro" id="IPR035398">
    <property type="entry name" value="Bac_rhamnosid_C"/>
</dbReference>
<evidence type="ECO:0000256" key="3">
    <source>
        <dbReference type="ARBA" id="ARBA00022801"/>
    </source>
</evidence>
<sequence length="953" mass="107210">MAEVIKLVLKCVRFPRERVGWALIQQTSKFSIFLFSIFSCCQVLAQQPMVSNIQCQYQVYPLGVEDASPRLGWQIKSSRRNVMQSAYRILVADDKALLRQDIGNIWDSKKVISNQSIQVVYKGKKLQPGKEYYWKVMVWDNQNAASEWSEPSAWQMGLRGRKDWKGAQWIAYAEMPDSLRIVPGIHGTGNPDLGLGKDILPLLRKEFVVKKTIKRATVFIAGLGHFDLRLNGEKVGDHFLDAGWTQYSKNALYVTFDVTGQLRKGRNAIGVMLGNGFYYTPRERYRKITIAYGYPKMICRVAVEYSDGSLENIVSDNSWEADRGPVTFSSIYGGEDYNATLEQAGWDLPSFDDKSWKKALVVTGPPLLISQTAMPLKILDSFSVKKILQPTPGIWVYDFGQNASGIFKIKVKGNRAAQIIFRPAELIKDDGLITQDAVGAPVYFNYTLKGEGVESWQPQFMYYGFRYIQVEGAVPMGEPNPEGLPVIIGIESLHTRNAASEVGSFSCSNDLFNRTDTLIKWAIKSNMASVLTDCPHREKLGWLEEDHLMGSSVKYNYDIASLGRKVVKDMINAQTADGLIPDIAPEYVHFQGGFRDSPEWGSNGIILPWYLYEWYGDKQVLTESYPMMQRYANYLLKKSTDYILSYGLGDWFDIGPNNPGESQLTPKGVTATAIFYYDLTILNKVAKMLGRERDAKNYEATAAKVKAAFNKTFFNKETKQYATGSQTANAMAVYMELVEPQYKNAVVENIVKDIRARKNSLTAGDIGYRYVLRVLEDNGRSDVIFDMNSRSDVPGYGFQLAHGATSLTESWQAYRFVSNNHFMLGHLMEWFYSGLGGIRQAKNSVGFQKINIYPEPVGDVRSAETDYVSPYGNIYTKWKKEDEAFELHTGIPVNTTAVIYLPASQKSEITESGKSIANRNDVKILKYEKGRVLIAVGSGEYQFHVGAALTAAP</sequence>
<evidence type="ECO:0000313" key="9">
    <source>
        <dbReference type="Proteomes" id="UP000267223"/>
    </source>
</evidence>
<protein>
    <recommendedName>
        <fullName evidence="2">alpha-L-rhamnosidase</fullName>
        <ecNumber evidence="2">3.2.1.40</ecNumber>
    </recommendedName>
</protein>
<dbReference type="EC" id="3.2.1.40" evidence="2"/>
<dbReference type="Gene3D" id="1.50.10.10">
    <property type="match status" value="1"/>
</dbReference>
<dbReference type="PANTHER" id="PTHR33307">
    <property type="entry name" value="ALPHA-RHAMNOSIDASE (EUROFUNG)"/>
    <property type="match status" value="1"/>
</dbReference>
<dbReference type="PIRSF" id="PIRSF010631">
    <property type="entry name" value="A-rhamnsds"/>
    <property type="match status" value="1"/>
</dbReference>
<dbReference type="InterPro" id="IPR013783">
    <property type="entry name" value="Ig-like_fold"/>
</dbReference>
<dbReference type="InterPro" id="IPR016007">
    <property type="entry name" value="Alpha_rhamnosid"/>
</dbReference>
<dbReference type="Gene3D" id="2.60.420.10">
    <property type="entry name" value="Maltose phosphorylase, domain 3"/>
    <property type="match status" value="1"/>
</dbReference>
<evidence type="ECO:0000313" key="8">
    <source>
        <dbReference type="EMBL" id="RNI40221.1"/>
    </source>
</evidence>
<dbReference type="InterPro" id="IPR035396">
    <property type="entry name" value="Bac_rhamnosid6H"/>
</dbReference>
<dbReference type="Pfam" id="PF25788">
    <property type="entry name" value="Ig_Rha78A_N"/>
    <property type="match status" value="1"/>
</dbReference>
<dbReference type="Gene3D" id="2.60.40.10">
    <property type="entry name" value="Immunoglobulins"/>
    <property type="match status" value="1"/>
</dbReference>
<reference evidence="8 9" key="1">
    <citation type="submission" date="2018-11" db="EMBL/GenBank/DDBJ databases">
        <title>Draft genome sequence of Ferruginibacter sp. BO-59.</title>
        <authorList>
            <person name="Im W.T."/>
        </authorList>
    </citation>
    <scope>NUCLEOTIDE SEQUENCE [LARGE SCALE GENOMIC DNA]</scope>
    <source>
        <strain evidence="8 9">BO-59</strain>
    </source>
</reference>
<dbReference type="InterPro" id="IPR013737">
    <property type="entry name" value="Bac_rhamnosid_N"/>
</dbReference>
<dbReference type="EMBL" id="RJJR01000001">
    <property type="protein sequence ID" value="RNI40221.1"/>
    <property type="molecule type" value="Genomic_DNA"/>
</dbReference>
<evidence type="ECO:0000259" key="6">
    <source>
        <dbReference type="Pfam" id="PF17389"/>
    </source>
</evidence>